<reference evidence="1 2" key="1">
    <citation type="journal article" date="2024" name="Plant Biotechnol. J.">
        <title>Dendrobium thyrsiflorum genome and its molecular insights into genes involved in important horticultural traits.</title>
        <authorList>
            <person name="Chen B."/>
            <person name="Wang J.Y."/>
            <person name="Zheng P.J."/>
            <person name="Li K.L."/>
            <person name="Liang Y.M."/>
            <person name="Chen X.F."/>
            <person name="Zhang C."/>
            <person name="Zhao X."/>
            <person name="He X."/>
            <person name="Zhang G.Q."/>
            <person name="Liu Z.J."/>
            <person name="Xu Q."/>
        </authorList>
    </citation>
    <scope>NUCLEOTIDE SEQUENCE [LARGE SCALE GENOMIC DNA]</scope>
    <source>
        <strain evidence="1">GZMU011</strain>
    </source>
</reference>
<sequence>MAQHCAYASNPYHACNKYCSQRATRSKDSAVDESLAPKAVGVEENGEKAEVRRNVNPLCGYASNPYHKCTDFCTRRNPSKKSSTKGASFILPFMSSERRKESVMTVSTNKVNPNCSYASNPYHQCTKNCSQRTQKMIEIEQGKPGIAAILSTERSSRGIVVTQRNNVDPRCKYACLFEWFGFSSGLFVDLFLDFYLVIWNDSSCSLHDA</sequence>
<gene>
    <name evidence="1" type="ORF">M5K25_009848</name>
</gene>
<comment type="caution">
    <text evidence="1">The sequence shown here is derived from an EMBL/GenBank/DDBJ whole genome shotgun (WGS) entry which is preliminary data.</text>
</comment>
<name>A0ABD0V6V8_DENTH</name>
<dbReference type="Proteomes" id="UP001552299">
    <property type="component" value="Unassembled WGS sequence"/>
</dbReference>
<dbReference type="EMBL" id="JANQDX010000008">
    <property type="protein sequence ID" value="KAL0920688.1"/>
    <property type="molecule type" value="Genomic_DNA"/>
</dbReference>
<protein>
    <submittedName>
        <fullName evidence="1">Uncharacterized protein</fullName>
    </submittedName>
</protein>
<evidence type="ECO:0000313" key="1">
    <source>
        <dbReference type="EMBL" id="KAL0920688.1"/>
    </source>
</evidence>
<proteinExistence type="predicted"/>
<evidence type="ECO:0000313" key="2">
    <source>
        <dbReference type="Proteomes" id="UP001552299"/>
    </source>
</evidence>
<organism evidence="1 2">
    <name type="scientific">Dendrobium thyrsiflorum</name>
    <name type="common">Pinecone-like raceme dendrobium</name>
    <name type="synonym">Orchid</name>
    <dbReference type="NCBI Taxonomy" id="117978"/>
    <lineage>
        <taxon>Eukaryota</taxon>
        <taxon>Viridiplantae</taxon>
        <taxon>Streptophyta</taxon>
        <taxon>Embryophyta</taxon>
        <taxon>Tracheophyta</taxon>
        <taxon>Spermatophyta</taxon>
        <taxon>Magnoliopsida</taxon>
        <taxon>Liliopsida</taxon>
        <taxon>Asparagales</taxon>
        <taxon>Orchidaceae</taxon>
        <taxon>Epidendroideae</taxon>
        <taxon>Malaxideae</taxon>
        <taxon>Dendrobiinae</taxon>
        <taxon>Dendrobium</taxon>
    </lineage>
</organism>
<dbReference type="AlphaFoldDB" id="A0ABD0V6V8"/>
<accession>A0ABD0V6V8</accession>
<keyword evidence="2" id="KW-1185">Reference proteome</keyword>